<keyword evidence="5" id="KW-0336">GPI-anchor</keyword>
<dbReference type="GO" id="GO:0004185">
    <property type="term" value="F:serine-type carboxypeptidase activity"/>
    <property type="evidence" value="ECO:0007669"/>
    <property type="project" value="UniProtKB-UniRule"/>
</dbReference>
<comment type="function">
    <text evidence="13">Extracellular serine carboxypeptidase that contributes to pathogenicity.</text>
</comment>
<comment type="subcellular location">
    <subcellularLocation>
        <location evidence="2">Cell membrane</location>
        <topology evidence="2">Lipid-anchor</topology>
        <topology evidence="2">GPI-anchor</topology>
    </subcellularLocation>
</comment>
<reference evidence="16" key="1">
    <citation type="journal article" date="2020" name="Stud. Mycol.">
        <title>101 Dothideomycetes genomes: a test case for predicting lifestyles and emergence of pathogens.</title>
        <authorList>
            <person name="Haridas S."/>
            <person name="Albert R."/>
            <person name="Binder M."/>
            <person name="Bloem J."/>
            <person name="Labutti K."/>
            <person name="Salamov A."/>
            <person name="Andreopoulos B."/>
            <person name="Baker S."/>
            <person name="Barry K."/>
            <person name="Bills G."/>
            <person name="Bluhm B."/>
            <person name="Cannon C."/>
            <person name="Castanera R."/>
            <person name="Culley D."/>
            <person name="Daum C."/>
            <person name="Ezra D."/>
            <person name="Gonzalez J."/>
            <person name="Henrissat B."/>
            <person name="Kuo A."/>
            <person name="Liang C."/>
            <person name="Lipzen A."/>
            <person name="Lutzoni F."/>
            <person name="Magnuson J."/>
            <person name="Mondo S."/>
            <person name="Nolan M."/>
            <person name="Ohm R."/>
            <person name="Pangilinan J."/>
            <person name="Park H.-J."/>
            <person name="Ramirez L."/>
            <person name="Alfaro M."/>
            <person name="Sun H."/>
            <person name="Tritt A."/>
            <person name="Yoshinaga Y."/>
            <person name="Zwiers L.-H."/>
            <person name="Turgeon B."/>
            <person name="Goodwin S."/>
            <person name="Spatafora J."/>
            <person name="Crous P."/>
            <person name="Grigoriev I."/>
        </authorList>
    </citation>
    <scope>NUCLEOTIDE SEQUENCE</scope>
    <source>
        <strain evidence="16">CBS 113979</strain>
    </source>
</reference>
<evidence type="ECO:0000256" key="1">
    <source>
        <dbReference type="ARBA" id="ARBA00001003"/>
    </source>
</evidence>
<dbReference type="SUPFAM" id="SSF53474">
    <property type="entry name" value="alpha/beta-Hydrolases"/>
    <property type="match status" value="1"/>
</dbReference>
<keyword evidence="7 14" id="KW-0645">Protease</keyword>
<evidence type="ECO:0000256" key="3">
    <source>
        <dbReference type="ARBA" id="ARBA00009431"/>
    </source>
</evidence>
<keyword evidence="12" id="KW-0449">Lipoprotein</keyword>
<keyword evidence="17" id="KW-1185">Reference proteome</keyword>
<organism evidence="16 17">
    <name type="scientific">Aulographum hederae CBS 113979</name>
    <dbReference type="NCBI Taxonomy" id="1176131"/>
    <lineage>
        <taxon>Eukaryota</taxon>
        <taxon>Fungi</taxon>
        <taxon>Dikarya</taxon>
        <taxon>Ascomycota</taxon>
        <taxon>Pezizomycotina</taxon>
        <taxon>Dothideomycetes</taxon>
        <taxon>Pleosporomycetidae</taxon>
        <taxon>Aulographales</taxon>
        <taxon>Aulographaceae</taxon>
    </lineage>
</organism>
<dbReference type="EC" id="3.4.16.-" evidence="14"/>
<comment type="similarity">
    <text evidence="3 14">Belongs to the peptidase S10 family.</text>
</comment>
<evidence type="ECO:0000256" key="14">
    <source>
        <dbReference type="RuleBase" id="RU361156"/>
    </source>
</evidence>
<dbReference type="PROSITE" id="PS00131">
    <property type="entry name" value="CARBOXYPEPT_SER_SER"/>
    <property type="match status" value="1"/>
</dbReference>
<dbReference type="OrthoDB" id="443318at2759"/>
<dbReference type="AlphaFoldDB" id="A0A6G1GY01"/>
<dbReference type="EMBL" id="ML977161">
    <property type="protein sequence ID" value="KAF1985629.1"/>
    <property type="molecule type" value="Genomic_DNA"/>
</dbReference>
<evidence type="ECO:0000256" key="11">
    <source>
        <dbReference type="ARBA" id="ARBA00023180"/>
    </source>
</evidence>
<dbReference type="Gene3D" id="3.40.50.1820">
    <property type="entry name" value="alpha/beta hydrolase"/>
    <property type="match status" value="1"/>
</dbReference>
<dbReference type="InterPro" id="IPR029058">
    <property type="entry name" value="AB_hydrolase_fold"/>
</dbReference>
<evidence type="ECO:0000256" key="12">
    <source>
        <dbReference type="ARBA" id="ARBA00023288"/>
    </source>
</evidence>
<feature type="region of interest" description="Disordered" evidence="15">
    <location>
        <begin position="562"/>
        <end position="584"/>
    </location>
</feature>
<evidence type="ECO:0000256" key="5">
    <source>
        <dbReference type="ARBA" id="ARBA00022622"/>
    </source>
</evidence>
<evidence type="ECO:0000256" key="8">
    <source>
        <dbReference type="ARBA" id="ARBA00022729"/>
    </source>
</evidence>
<keyword evidence="6 14" id="KW-0121">Carboxypeptidase</keyword>
<keyword evidence="11" id="KW-0325">Glycoprotein</keyword>
<evidence type="ECO:0000256" key="7">
    <source>
        <dbReference type="ARBA" id="ARBA00022670"/>
    </source>
</evidence>
<proteinExistence type="inferred from homology"/>
<dbReference type="GO" id="GO:0000324">
    <property type="term" value="C:fungal-type vacuole"/>
    <property type="evidence" value="ECO:0007669"/>
    <property type="project" value="TreeGrafter"/>
</dbReference>
<evidence type="ECO:0000313" key="17">
    <source>
        <dbReference type="Proteomes" id="UP000800041"/>
    </source>
</evidence>
<feature type="signal peptide" evidence="14">
    <location>
        <begin position="1"/>
        <end position="20"/>
    </location>
</feature>
<dbReference type="Proteomes" id="UP000800041">
    <property type="component" value="Unassembled WGS sequence"/>
</dbReference>
<evidence type="ECO:0000256" key="9">
    <source>
        <dbReference type="ARBA" id="ARBA00022801"/>
    </source>
</evidence>
<dbReference type="GO" id="GO:0098552">
    <property type="term" value="C:side of membrane"/>
    <property type="evidence" value="ECO:0007669"/>
    <property type="project" value="UniProtKB-KW"/>
</dbReference>
<evidence type="ECO:0000256" key="2">
    <source>
        <dbReference type="ARBA" id="ARBA00004609"/>
    </source>
</evidence>
<protein>
    <recommendedName>
        <fullName evidence="14">Carboxypeptidase</fullName>
        <ecNumber evidence="14">3.4.16.-</ecNumber>
    </recommendedName>
</protein>
<evidence type="ECO:0000256" key="4">
    <source>
        <dbReference type="ARBA" id="ARBA00022475"/>
    </source>
</evidence>
<dbReference type="PANTHER" id="PTHR11802:SF189">
    <property type="entry name" value="CARBOXYPEPTIDASE"/>
    <property type="match status" value="1"/>
</dbReference>
<name>A0A6G1GY01_9PEZI</name>
<dbReference type="PANTHER" id="PTHR11802">
    <property type="entry name" value="SERINE PROTEASE FAMILY S10 SERINE CARBOXYPEPTIDASE"/>
    <property type="match status" value="1"/>
</dbReference>
<comment type="catalytic activity">
    <reaction evidence="1">
        <text>Preferential release of a C-terminal arginine or lysine residue.</text>
        <dbReference type="EC" id="3.4.16.6"/>
    </reaction>
</comment>
<dbReference type="InterPro" id="IPR001563">
    <property type="entry name" value="Peptidase_S10"/>
</dbReference>
<keyword evidence="4" id="KW-1003">Cell membrane</keyword>
<evidence type="ECO:0000256" key="15">
    <source>
        <dbReference type="SAM" id="MobiDB-lite"/>
    </source>
</evidence>
<dbReference type="GO" id="GO:0005886">
    <property type="term" value="C:plasma membrane"/>
    <property type="evidence" value="ECO:0007669"/>
    <property type="project" value="UniProtKB-SubCell"/>
</dbReference>
<dbReference type="GO" id="GO:0006508">
    <property type="term" value="P:proteolysis"/>
    <property type="evidence" value="ECO:0007669"/>
    <property type="project" value="UniProtKB-KW"/>
</dbReference>
<evidence type="ECO:0000256" key="6">
    <source>
        <dbReference type="ARBA" id="ARBA00022645"/>
    </source>
</evidence>
<sequence>MGVSRVLAASAGLFSSVVFATGWFPSAPEGVTVLQSKVEPGVTISYKEPGICETTEGVKSYAGYVTLPANSLGDVGVNDNYTVNTFFWFFESRKDPANAPLSIWMNGGPGSSSLIGLFQENGPCNINMDSNSSTINPWSWNREVNMLYIDQPVQTGWSFDNLMNGTLDVSGSITPLPPNAPAEVPLNVNWTVLPGTFPSESTRSTANGTANAARTMWHFAQVWFQEFPAYKPNDNRVSIWTESYGGHYGPAFAAFFQEQNDKIANGSLTDQGANFPIHLDTLGIINGCVDLQTMQLSYPQIAFNNTYGIQAINESTYTAAVAAWQQPGGCQERIAACRTIAAQQDPTNQGNSPEVNRVCADANNFCQNNVEGPYILYSGRSFYDISQSAEDPFPPSYFQGFLNQAWVQQAAGAPLNFTTSVNSVNAAFSRTGDFPRDGYLADLAFVLDSGIKVAMVYGDRDFACNWIGGEEVSLAVQHRQAPLFKQAGYAQVQTNVSYVGGMVRQYGNFSFTRVFEVSYCLPDFPSLLFLESLKREDEVIGCIFSLSLSLLFPSHSIINTNATNRPATKSQPTNPKPPTKSSVA</sequence>
<accession>A0A6G1GY01</accession>
<keyword evidence="8 14" id="KW-0732">Signal</keyword>
<evidence type="ECO:0000313" key="16">
    <source>
        <dbReference type="EMBL" id="KAF1985629.1"/>
    </source>
</evidence>
<gene>
    <name evidence="16" type="ORF">K402DRAFT_105113</name>
</gene>
<evidence type="ECO:0000256" key="13">
    <source>
        <dbReference type="ARBA" id="ARBA00037356"/>
    </source>
</evidence>
<keyword evidence="10" id="KW-0843">Virulence</keyword>
<keyword evidence="9 14" id="KW-0378">Hydrolase</keyword>
<evidence type="ECO:0000256" key="10">
    <source>
        <dbReference type="ARBA" id="ARBA00023026"/>
    </source>
</evidence>
<dbReference type="Pfam" id="PF00450">
    <property type="entry name" value="Peptidase_S10"/>
    <property type="match status" value="1"/>
</dbReference>
<dbReference type="InterPro" id="IPR018202">
    <property type="entry name" value="Ser_caboxypep_ser_AS"/>
</dbReference>
<feature type="chain" id="PRO_5026375671" description="Carboxypeptidase" evidence="14">
    <location>
        <begin position="21"/>
        <end position="584"/>
    </location>
</feature>
<keyword evidence="5" id="KW-0472">Membrane</keyword>